<sequence>MGINLLKAAYGRECLCGQVYRRNRHASAGPADALAASPSRRRFSAWAALRRAMVDANLPLPASAGADGGAEGRCGMDAEGTGSAAVSDGCFNPSASALGEGGSCDGDGGDGSLAPPFAFFPFFSAFRCCFSLRRRSSSAILSS</sequence>
<organism evidence="1 2">
    <name type="scientific">Schizothecium vesticola</name>
    <dbReference type="NCBI Taxonomy" id="314040"/>
    <lineage>
        <taxon>Eukaryota</taxon>
        <taxon>Fungi</taxon>
        <taxon>Dikarya</taxon>
        <taxon>Ascomycota</taxon>
        <taxon>Pezizomycotina</taxon>
        <taxon>Sordariomycetes</taxon>
        <taxon>Sordariomycetidae</taxon>
        <taxon>Sordariales</taxon>
        <taxon>Schizotheciaceae</taxon>
        <taxon>Schizothecium</taxon>
    </lineage>
</organism>
<accession>A0AA40KBW8</accession>
<proteinExistence type="predicted"/>
<dbReference type="Proteomes" id="UP001172155">
    <property type="component" value="Unassembled WGS sequence"/>
</dbReference>
<keyword evidence="2" id="KW-1185">Reference proteome</keyword>
<evidence type="ECO:0000313" key="1">
    <source>
        <dbReference type="EMBL" id="KAK0753121.1"/>
    </source>
</evidence>
<name>A0AA40KBW8_9PEZI</name>
<protein>
    <submittedName>
        <fullName evidence="1">Uncharacterized protein</fullName>
    </submittedName>
</protein>
<comment type="caution">
    <text evidence="1">The sequence shown here is derived from an EMBL/GenBank/DDBJ whole genome shotgun (WGS) entry which is preliminary data.</text>
</comment>
<reference evidence="1" key="1">
    <citation type="submission" date="2023-06" db="EMBL/GenBank/DDBJ databases">
        <title>Genome-scale phylogeny and comparative genomics of the fungal order Sordariales.</title>
        <authorList>
            <consortium name="Lawrence Berkeley National Laboratory"/>
            <person name="Hensen N."/>
            <person name="Bonometti L."/>
            <person name="Westerberg I."/>
            <person name="Brannstrom I.O."/>
            <person name="Guillou S."/>
            <person name="Cros-Aarteil S."/>
            <person name="Calhoun S."/>
            <person name="Haridas S."/>
            <person name="Kuo A."/>
            <person name="Mondo S."/>
            <person name="Pangilinan J."/>
            <person name="Riley R."/>
            <person name="LaButti K."/>
            <person name="Andreopoulos B."/>
            <person name="Lipzen A."/>
            <person name="Chen C."/>
            <person name="Yanf M."/>
            <person name="Daum C."/>
            <person name="Ng V."/>
            <person name="Clum A."/>
            <person name="Steindorff A."/>
            <person name="Ohm R."/>
            <person name="Martin F."/>
            <person name="Silar P."/>
            <person name="Natvig D."/>
            <person name="Lalanne C."/>
            <person name="Gautier V."/>
            <person name="Ament-velasquez S.L."/>
            <person name="Kruys A."/>
            <person name="Hutchinson M.I."/>
            <person name="Powell A.J."/>
            <person name="Barry K."/>
            <person name="Miller A.N."/>
            <person name="Grigoriev I.V."/>
            <person name="Debuchy R."/>
            <person name="Gladieux P."/>
            <person name="Thoren M.H."/>
            <person name="Johannesson H."/>
        </authorList>
    </citation>
    <scope>NUCLEOTIDE SEQUENCE</scope>
    <source>
        <strain evidence="1">SMH3187-1</strain>
    </source>
</reference>
<dbReference type="AlphaFoldDB" id="A0AA40KBW8"/>
<dbReference type="EMBL" id="JAUKUD010000001">
    <property type="protein sequence ID" value="KAK0753121.1"/>
    <property type="molecule type" value="Genomic_DNA"/>
</dbReference>
<gene>
    <name evidence="1" type="ORF">B0T18DRAFT_396032</name>
</gene>
<evidence type="ECO:0000313" key="2">
    <source>
        <dbReference type="Proteomes" id="UP001172155"/>
    </source>
</evidence>